<dbReference type="InterPro" id="IPR025904">
    <property type="entry name" value="Tubulin-like"/>
</dbReference>
<dbReference type="EMBL" id="CP036262">
    <property type="protein sequence ID" value="QDS96395.1"/>
    <property type="molecule type" value="Genomic_DNA"/>
</dbReference>
<name>A0A517MND5_9BACT</name>
<proteinExistence type="predicted"/>
<dbReference type="PROSITE" id="PS00108">
    <property type="entry name" value="PROTEIN_KINASE_ST"/>
    <property type="match status" value="1"/>
</dbReference>
<dbReference type="EC" id="2.7.11.1" evidence="6"/>
<evidence type="ECO:0000259" key="5">
    <source>
        <dbReference type="PROSITE" id="PS50011"/>
    </source>
</evidence>
<dbReference type="InterPro" id="IPR008271">
    <property type="entry name" value="Ser/Thr_kinase_AS"/>
</dbReference>
<dbReference type="SMART" id="SM00220">
    <property type="entry name" value="S_TKc"/>
    <property type="match status" value="1"/>
</dbReference>
<reference evidence="6 7" key="1">
    <citation type="submission" date="2019-02" db="EMBL/GenBank/DDBJ databases">
        <title>Deep-cultivation of Planctomycetes and their phenomic and genomic characterization uncovers novel biology.</title>
        <authorList>
            <person name="Wiegand S."/>
            <person name="Jogler M."/>
            <person name="Boedeker C."/>
            <person name="Pinto D."/>
            <person name="Vollmers J."/>
            <person name="Rivas-Marin E."/>
            <person name="Kohn T."/>
            <person name="Peeters S.H."/>
            <person name="Heuer A."/>
            <person name="Rast P."/>
            <person name="Oberbeckmann S."/>
            <person name="Bunk B."/>
            <person name="Jeske O."/>
            <person name="Meyerdierks A."/>
            <person name="Storesund J.E."/>
            <person name="Kallscheuer N."/>
            <person name="Luecker S."/>
            <person name="Lage O.M."/>
            <person name="Pohl T."/>
            <person name="Merkel B.J."/>
            <person name="Hornburger P."/>
            <person name="Mueller R.-W."/>
            <person name="Bruemmer F."/>
            <person name="Labrenz M."/>
            <person name="Spormann A.M."/>
            <person name="Op den Camp H."/>
            <person name="Overmann J."/>
            <person name="Amann R."/>
            <person name="Jetten M.S.M."/>
            <person name="Mascher T."/>
            <person name="Medema M.H."/>
            <person name="Devos D.P."/>
            <person name="Kaster A.-K."/>
            <person name="Ovreas L."/>
            <person name="Rohde M."/>
            <person name="Galperin M.Y."/>
            <person name="Jogler C."/>
        </authorList>
    </citation>
    <scope>NUCLEOTIDE SEQUENCE [LARGE SCALE GENOMIC DNA]</scope>
    <source>
        <strain evidence="6 7">FF011L</strain>
    </source>
</reference>
<evidence type="ECO:0000256" key="1">
    <source>
        <dbReference type="ARBA" id="ARBA00022679"/>
    </source>
</evidence>
<evidence type="ECO:0000256" key="4">
    <source>
        <dbReference type="ARBA" id="ARBA00022840"/>
    </source>
</evidence>
<protein>
    <submittedName>
        <fullName evidence="6">Tubulin-like protein</fullName>
        <ecNumber evidence="6">2.7.11.1</ecNumber>
    </submittedName>
</protein>
<dbReference type="Gene3D" id="1.10.510.10">
    <property type="entry name" value="Transferase(Phosphotransferase) domain 1"/>
    <property type="match status" value="1"/>
</dbReference>
<dbReference type="SUPFAM" id="SSF56112">
    <property type="entry name" value="Protein kinase-like (PK-like)"/>
    <property type="match status" value="1"/>
</dbReference>
<dbReference type="Proteomes" id="UP000320672">
    <property type="component" value="Chromosome"/>
</dbReference>
<dbReference type="InterPro" id="IPR036525">
    <property type="entry name" value="Tubulin/FtsZ_GTPase_sf"/>
</dbReference>
<feature type="domain" description="Protein kinase" evidence="5">
    <location>
        <begin position="53"/>
        <end position="303"/>
    </location>
</feature>
<dbReference type="PANTHER" id="PTHR43289">
    <property type="entry name" value="MITOGEN-ACTIVATED PROTEIN KINASE KINASE KINASE 20-RELATED"/>
    <property type="match status" value="1"/>
</dbReference>
<dbReference type="SUPFAM" id="SSF52490">
    <property type="entry name" value="Tubulin nucleotide-binding domain-like"/>
    <property type="match status" value="1"/>
</dbReference>
<dbReference type="PANTHER" id="PTHR43289:SF34">
    <property type="entry name" value="SERINE_THREONINE-PROTEIN KINASE YBDM-RELATED"/>
    <property type="match status" value="1"/>
</dbReference>
<keyword evidence="4" id="KW-0067">ATP-binding</keyword>
<sequence>MNDPSQSNQISEHDRLNAPGVKQSELAGHAPELGNATSGSMKLQAGYEPIPGYILQEPLGKGGFGEVWSALAPGGFQKAIKFVYGARDEKRADRELRSLEHMTGVNHPFLLTLERYEFVDDRLVIVSELADGSLEDVYNRHIERGSCGIPRQALLSYLNDAADALDYLHKQFQLQHLDIKPGNLLLVGGHVKVADFGLLKDLREEQCSMIGGLTPIYAPPEVFDGRPSKSSDQYSLAVMYQELLTGTRPFSGRTIAQLATQHVHTTPNLDSLPPCDRPIVARALEKEPERRYDCCRDMVEALLASQSQGVPLRASGKSASIGGDTLAGTITTSGKLRAPVVEELPGLSRFPENKNPSAVGNCLVVGIGGTGADVLLELNEKMKASGKSPDARMESVLIDTDSEKMYLLRSLEGPDSRSPCVTVHTPLLAASQYRDKGTEKLRTISRRWIYNVPRSRSTEGMRPLGRLAMVDHSEAIRNSLAAAIKRTAKDSRVPLTVYLVGSLTGGTGSGMLLDIAYLLRHLLDSDALEQSDIIPLFAANSVRPQARNPLGNADSAAALNELRHYLKPENGYSGDPGANWPSVPAARSPLRNAYVIANPDRIDGAANAVETISEYIWCCSQGAAEMLSVARKPPVPEEGTLLQSGPTTRSVGVVSLSCQDQIETAVLSAMLAKQTLAEWVGNANEARQLAPGISDRLAARCGVSVESLLQQKWQPFAEDPVQRRGELEQWLRKQNVAEGLDFQPVFERLQEKLGRLSEGSADDRVIHDRVTCLRREVTVRLQDKRMDLYTVIEVVQTLLAQVQAGSGEINAPQKPLQSDTVAGNVSGTDTVLDGLAGNVSADHYLQNLDRTEKLLEQAVSQSLLNRVHVLEELLTQFIADLKQHLEAVAEVTDQLDAMIGAEDQVHLSEAMYRQLEACRQPMHLDIVGRLLAMPLMKENSQVSEKTLLSVSLNSAKEQISMQLASKEGGKPETVPMTLEEQVQAAVAAVRPAFLDLGGKQRLLLIVGSEREAKELSAPLEAAYGGAITTTIVEGVQPTLVHEAQSIPLVEMIDRLIKSLGGNHKVAVKLQSRVDVEWPSPI</sequence>
<dbReference type="KEGG" id="rml:FF011L_52050"/>
<keyword evidence="2" id="KW-0547">Nucleotide-binding</keyword>
<dbReference type="GO" id="GO:0005524">
    <property type="term" value="F:ATP binding"/>
    <property type="evidence" value="ECO:0007669"/>
    <property type="project" value="UniProtKB-KW"/>
</dbReference>
<gene>
    <name evidence="6" type="ORF">FF011L_52050</name>
</gene>
<dbReference type="AlphaFoldDB" id="A0A517MND5"/>
<dbReference type="Pfam" id="PF00069">
    <property type="entry name" value="Pkinase"/>
    <property type="match status" value="1"/>
</dbReference>
<dbReference type="InterPro" id="IPR000719">
    <property type="entry name" value="Prot_kinase_dom"/>
</dbReference>
<evidence type="ECO:0000256" key="3">
    <source>
        <dbReference type="ARBA" id="ARBA00022777"/>
    </source>
</evidence>
<dbReference type="Pfam" id="PF13809">
    <property type="entry name" value="Tubulin_2"/>
    <property type="match status" value="1"/>
</dbReference>
<dbReference type="Gene3D" id="3.40.50.1440">
    <property type="entry name" value="Tubulin/FtsZ, GTPase domain"/>
    <property type="match status" value="1"/>
</dbReference>
<organism evidence="6 7">
    <name type="scientific">Roseimaritima multifibrata</name>
    <dbReference type="NCBI Taxonomy" id="1930274"/>
    <lineage>
        <taxon>Bacteria</taxon>
        <taxon>Pseudomonadati</taxon>
        <taxon>Planctomycetota</taxon>
        <taxon>Planctomycetia</taxon>
        <taxon>Pirellulales</taxon>
        <taxon>Pirellulaceae</taxon>
        <taxon>Roseimaritima</taxon>
    </lineage>
</organism>
<dbReference type="RefSeq" id="WP_145354545.1">
    <property type="nucleotide sequence ID" value="NZ_CP036262.1"/>
</dbReference>
<keyword evidence="3" id="KW-0418">Kinase</keyword>
<dbReference type="GO" id="GO:0004674">
    <property type="term" value="F:protein serine/threonine kinase activity"/>
    <property type="evidence" value="ECO:0007669"/>
    <property type="project" value="UniProtKB-EC"/>
</dbReference>
<evidence type="ECO:0000313" key="6">
    <source>
        <dbReference type="EMBL" id="QDS96395.1"/>
    </source>
</evidence>
<dbReference type="CDD" id="cd14014">
    <property type="entry name" value="STKc_PknB_like"/>
    <property type="match status" value="1"/>
</dbReference>
<evidence type="ECO:0000313" key="7">
    <source>
        <dbReference type="Proteomes" id="UP000320672"/>
    </source>
</evidence>
<keyword evidence="1 6" id="KW-0808">Transferase</keyword>
<dbReference type="PROSITE" id="PS50011">
    <property type="entry name" value="PROTEIN_KINASE_DOM"/>
    <property type="match status" value="1"/>
</dbReference>
<dbReference type="OrthoDB" id="278998at2"/>
<keyword evidence="7" id="KW-1185">Reference proteome</keyword>
<dbReference type="InterPro" id="IPR011009">
    <property type="entry name" value="Kinase-like_dom_sf"/>
</dbReference>
<evidence type="ECO:0000256" key="2">
    <source>
        <dbReference type="ARBA" id="ARBA00022741"/>
    </source>
</evidence>
<accession>A0A517MND5</accession>